<evidence type="ECO:0000313" key="2">
    <source>
        <dbReference type="Proteomes" id="UP000239590"/>
    </source>
</evidence>
<dbReference type="Pfam" id="PF08974">
    <property type="entry name" value="DUF1877"/>
    <property type="match status" value="1"/>
</dbReference>
<dbReference type="Gene3D" id="3.40.1760.10">
    <property type="entry name" value="YfbM-like super family"/>
    <property type="match status" value="1"/>
</dbReference>
<name>A0A2S7INN5_9BACT</name>
<reference evidence="2" key="1">
    <citation type="submission" date="2018-02" db="EMBL/GenBank/DDBJ databases">
        <title>Genome sequencing of Solimonas sp. HR-BB.</title>
        <authorList>
            <person name="Lee Y."/>
            <person name="Jeon C.O."/>
        </authorList>
    </citation>
    <scope>NUCLEOTIDE SEQUENCE [LARGE SCALE GENOMIC DNA]</scope>
    <source>
        <strain evidence="2">HR-U</strain>
    </source>
</reference>
<dbReference type="OrthoDB" id="289289at2"/>
<evidence type="ECO:0000313" key="1">
    <source>
        <dbReference type="EMBL" id="PQA59341.1"/>
    </source>
</evidence>
<dbReference type="SUPFAM" id="SSF111069">
    <property type="entry name" value="Hypothetical protein yfbM"/>
    <property type="match status" value="1"/>
</dbReference>
<dbReference type="Proteomes" id="UP000239590">
    <property type="component" value="Unassembled WGS sequence"/>
</dbReference>
<keyword evidence="2" id="KW-1185">Reference proteome</keyword>
<gene>
    <name evidence="1" type="ORF">C5O19_06730</name>
</gene>
<evidence type="ECO:0008006" key="3">
    <source>
        <dbReference type="Google" id="ProtNLM"/>
    </source>
</evidence>
<dbReference type="InterPro" id="IPR035944">
    <property type="entry name" value="YfbM-like_sf"/>
</dbReference>
<accession>A0A2S7INN5</accession>
<protein>
    <recommendedName>
        <fullName evidence="3">DUF1877 domain-containing protein</fullName>
    </recommendedName>
</protein>
<dbReference type="AlphaFoldDB" id="A0A2S7INN5"/>
<organism evidence="1 2">
    <name type="scientific">Siphonobacter curvatus</name>
    <dbReference type="NCBI Taxonomy" id="2094562"/>
    <lineage>
        <taxon>Bacteria</taxon>
        <taxon>Pseudomonadati</taxon>
        <taxon>Bacteroidota</taxon>
        <taxon>Cytophagia</taxon>
        <taxon>Cytophagales</taxon>
        <taxon>Cytophagaceae</taxon>
        <taxon>Siphonobacter</taxon>
    </lineage>
</organism>
<dbReference type="EMBL" id="PTRA01000001">
    <property type="protein sequence ID" value="PQA59341.1"/>
    <property type="molecule type" value="Genomic_DNA"/>
</dbReference>
<dbReference type="InterPro" id="IPR015068">
    <property type="entry name" value="DUF1877"/>
</dbReference>
<dbReference type="RefSeq" id="WP_104710760.1">
    <property type="nucleotide sequence ID" value="NZ_PTRA01000001.1"/>
</dbReference>
<comment type="caution">
    <text evidence="1">The sequence shown here is derived from an EMBL/GenBank/DDBJ whole genome shotgun (WGS) entry which is preliminary data.</text>
</comment>
<proteinExistence type="predicted"/>
<sequence>MSLGLWFLRVSEHRLRQYQINEKLGEENLLKSDLDEPNEHLPEESRTDVDKAWEGIIYLLTGKPLSEAFSNPLTVHICGKHSLDVPLEYAMVSPRFLTAADVKESLGILNLLTDDVLRNRFNAEEMNALDIYPGYWEEIEADYVLNQFQHLKEFYAKAAEQNQAVIMYLS</sequence>